<dbReference type="InterPro" id="IPR001789">
    <property type="entry name" value="Sig_transdc_resp-reg_receiver"/>
</dbReference>
<feature type="domain" description="Response regulatory" evidence="3">
    <location>
        <begin position="14"/>
        <end position="131"/>
    </location>
</feature>
<keyword evidence="1 2" id="KW-0597">Phosphoprotein</keyword>
<dbReference type="Proteomes" id="UP001157134">
    <property type="component" value="Unassembled WGS sequence"/>
</dbReference>
<dbReference type="SUPFAM" id="SSF52172">
    <property type="entry name" value="CheY-like"/>
    <property type="match status" value="2"/>
</dbReference>
<dbReference type="PANTHER" id="PTHR44591:SF3">
    <property type="entry name" value="RESPONSE REGULATORY DOMAIN-CONTAINING PROTEIN"/>
    <property type="match status" value="1"/>
</dbReference>
<evidence type="ECO:0000313" key="5">
    <source>
        <dbReference type="Proteomes" id="UP001157134"/>
    </source>
</evidence>
<reference evidence="4 5" key="1">
    <citation type="submission" date="2023-03" db="EMBL/GenBank/DDBJ databases">
        <title>Thalassotalea loyana LMG 22536T draft genome sequence.</title>
        <authorList>
            <person name="Sawabe T."/>
        </authorList>
    </citation>
    <scope>NUCLEOTIDE SEQUENCE [LARGE SCALE GENOMIC DNA]</scope>
    <source>
        <strain evidence="4 5">LMG 22536</strain>
    </source>
</reference>
<sequence>MVSEVDGVSLADLSILLIEPSDTQRKIIVKQLKDQGIVDLAEAKNKTQALEIMNTHPRDLVASSMYFEDGSAIDLLNEIRNHQALSDTPFMLVSSEIKRESLEAYKQAGVVAILPKPFESSHLKAALKNTVDILNVEEMDLALFDVNDIRVLLVDDSKLARKHIKKVLNNLGLIKVTEAADGQEAINILNDQMFDLVVTDYNMPEVDGRELAQFIRTSSQQSHLPILMVTSESNDTHLANIKQDGVDALCDKPFETQYVKKLLFQLLDHD</sequence>
<evidence type="ECO:0000313" key="4">
    <source>
        <dbReference type="EMBL" id="GLX85260.1"/>
    </source>
</evidence>
<evidence type="ECO:0000256" key="1">
    <source>
        <dbReference type="ARBA" id="ARBA00022553"/>
    </source>
</evidence>
<dbReference type="InterPro" id="IPR011006">
    <property type="entry name" value="CheY-like_superfamily"/>
</dbReference>
<dbReference type="RefSeq" id="WP_284297178.1">
    <property type="nucleotide sequence ID" value="NZ_BSSV01000002.1"/>
</dbReference>
<evidence type="ECO:0000259" key="3">
    <source>
        <dbReference type="PROSITE" id="PS50110"/>
    </source>
</evidence>
<comment type="caution">
    <text evidence="4">The sequence shown here is derived from an EMBL/GenBank/DDBJ whole genome shotgun (WGS) entry which is preliminary data.</text>
</comment>
<protein>
    <submittedName>
        <fullName evidence="4">Response regulator</fullName>
    </submittedName>
</protein>
<dbReference type="PROSITE" id="PS50110">
    <property type="entry name" value="RESPONSE_REGULATORY"/>
    <property type="match status" value="2"/>
</dbReference>
<feature type="domain" description="Response regulatory" evidence="3">
    <location>
        <begin position="150"/>
        <end position="267"/>
    </location>
</feature>
<dbReference type="Pfam" id="PF00072">
    <property type="entry name" value="Response_reg"/>
    <property type="match status" value="2"/>
</dbReference>
<keyword evidence="5" id="KW-1185">Reference proteome</keyword>
<dbReference type="EMBL" id="BSSV01000002">
    <property type="protein sequence ID" value="GLX85260.1"/>
    <property type="molecule type" value="Genomic_DNA"/>
</dbReference>
<evidence type="ECO:0000256" key="2">
    <source>
        <dbReference type="PROSITE-ProRule" id="PRU00169"/>
    </source>
</evidence>
<dbReference type="SMART" id="SM00448">
    <property type="entry name" value="REC"/>
    <property type="match status" value="2"/>
</dbReference>
<proteinExistence type="predicted"/>
<gene>
    <name evidence="4" type="ORF">tloyanaT_15120</name>
</gene>
<comment type="caution">
    <text evidence="2">Lacks conserved residue(s) required for the propagation of feature annotation.</text>
</comment>
<dbReference type="Gene3D" id="3.40.50.2300">
    <property type="match status" value="2"/>
</dbReference>
<dbReference type="PANTHER" id="PTHR44591">
    <property type="entry name" value="STRESS RESPONSE REGULATOR PROTEIN 1"/>
    <property type="match status" value="1"/>
</dbReference>
<organism evidence="4 5">
    <name type="scientific">Thalassotalea loyana</name>
    <dbReference type="NCBI Taxonomy" id="280483"/>
    <lineage>
        <taxon>Bacteria</taxon>
        <taxon>Pseudomonadati</taxon>
        <taxon>Pseudomonadota</taxon>
        <taxon>Gammaproteobacteria</taxon>
        <taxon>Alteromonadales</taxon>
        <taxon>Colwelliaceae</taxon>
        <taxon>Thalassotalea</taxon>
    </lineage>
</organism>
<accession>A0ABQ6HAW2</accession>
<feature type="modified residue" description="4-aspartylphosphate" evidence="2">
    <location>
        <position position="200"/>
    </location>
</feature>
<dbReference type="InterPro" id="IPR050595">
    <property type="entry name" value="Bact_response_regulator"/>
</dbReference>
<name>A0ABQ6HAW2_9GAMM</name>